<dbReference type="SUPFAM" id="SSF51735">
    <property type="entry name" value="NAD(P)-binding Rossmann-fold domains"/>
    <property type="match status" value="1"/>
</dbReference>
<dbReference type="InterPro" id="IPR050259">
    <property type="entry name" value="SDR"/>
</dbReference>
<evidence type="ECO:0000256" key="1">
    <source>
        <dbReference type="ARBA" id="ARBA00006484"/>
    </source>
</evidence>
<protein>
    <submittedName>
        <fullName evidence="2">SDR family oxidoreductase</fullName>
    </submittedName>
</protein>
<reference evidence="2" key="1">
    <citation type="submission" date="2022-06" db="EMBL/GenBank/DDBJ databases">
        <title>Genome sequencing of Brevibacillus sp. BB3-R1.</title>
        <authorList>
            <person name="Heo J."/>
            <person name="Lee D."/>
            <person name="Won M."/>
            <person name="Han B.-H."/>
            <person name="Hong S.-B."/>
            <person name="Kwon S.-W."/>
        </authorList>
    </citation>
    <scope>NUCLEOTIDE SEQUENCE</scope>
    <source>
        <strain evidence="2">BB3-R1</strain>
    </source>
</reference>
<evidence type="ECO:0000313" key="2">
    <source>
        <dbReference type="EMBL" id="USG65600.1"/>
    </source>
</evidence>
<dbReference type="NCBIfam" id="NF005559">
    <property type="entry name" value="PRK07231.1"/>
    <property type="match status" value="1"/>
</dbReference>
<dbReference type="InterPro" id="IPR020904">
    <property type="entry name" value="Sc_DH/Rdtase_CS"/>
</dbReference>
<evidence type="ECO:0000313" key="3">
    <source>
        <dbReference type="Proteomes" id="UP001056500"/>
    </source>
</evidence>
<dbReference type="PANTHER" id="PTHR42879:SF2">
    <property type="entry name" value="3-OXOACYL-[ACYL-CARRIER-PROTEIN] REDUCTASE FABG"/>
    <property type="match status" value="1"/>
</dbReference>
<dbReference type="PRINTS" id="PR00080">
    <property type="entry name" value="SDRFAMILY"/>
</dbReference>
<dbReference type="PROSITE" id="PS00061">
    <property type="entry name" value="ADH_SHORT"/>
    <property type="match status" value="1"/>
</dbReference>
<dbReference type="InterPro" id="IPR036291">
    <property type="entry name" value="NAD(P)-bd_dom_sf"/>
</dbReference>
<organism evidence="2 3">
    <name type="scientific">Brevibacillus ruminantium</name>
    <dbReference type="NCBI Taxonomy" id="2950604"/>
    <lineage>
        <taxon>Bacteria</taxon>
        <taxon>Bacillati</taxon>
        <taxon>Bacillota</taxon>
        <taxon>Bacilli</taxon>
        <taxon>Bacillales</taxon>
        <taxon>Paenibacillaceae</taxon>
        <taxon>Brevibacillus</taxon>
    </lineage>
</organism>
<accession>A0ABY4WEJ9</accession>
<gene>
    <name evidence="2" type="ORF">NDK47_26455</name>
</gene>
<comment type="similarity">
    <text evidence="1">Belongs to the short-chain dehydrogenases/reductases (SDR) family.</text>
</comment>
<dbReference type="EMBL" id="CP098755">
    <property type="protein sequence ID" value="USG65600.1"/>
    <property type="molecule type" value="Genomic_DNA"/>
</dbReference>
<dbReference type="PANTHER" id="PTHR42879">
    <property type="entry name" value="3-OXOACYL-(ACYL-CARRIER-PROTEIN) REDUCTASE"/>
    <property type="match status" value="1"/>
</dbReference>
<sequence length="256" mass="26749">MSTEKKLAVITGAAQGLGYAIAEELASSGHHVVLLDRNEKQLQTAVETLRSAGYDASGKPIDLSQTDEIPAVLTQIHEECGSIHVLVNNAGVNVVKPMNQVTSAEWDFVMDINLKAVFFMTQAAAPFLSDGASIVNISSVAANSPRPLSVAYAASKAGVLSLTKTASIVLAPRGIRVNAVCPGAMETELLAKMAEDMSELSGQSASRSLQNYIGDIPLGRVSAPGDVAKTVAFLASDMANYITGQSLNVCGGWTVK</sequence>
<dbReference type="Gene3D" id="3.40.50.720">
    <property type="entry name" value="NAD(P)-binding Rossmann-like Domain"/>
    <property type="match status" value="1"/>
</dbReference>
<name>A0ABY4WEJ9_9BACL</name>
<dbReference type="PRINTS" id="PR00081">
    <property type="entry name" value="GDHRDH"/>
</dbReference>
<dbReference type="Pfam" id="PF13561">
    <property type="entry name" value="adh_short_C2"/>
    <property type="match status" value="1"/>
</dbReference>
<dbReference type="InterPro" id="IPR002347">
    <property type="entry name" value="SDR_fam"/>
</dbReference>
<dbReference type="Proteomes" id="UP001056500">
    <property type="component" value="Chromosome"/>
</dbReference>
<dbReference type="CDD" id="cd05233">
    <property type="entry name" value="SDR_c"/>
    <property type="match status" value="1"/>
</dbReference>
<proteinExistence type="inferred from homology"/>
<keyword evidence="3" id="KW-1185">Reference proteome</keyword>
<dbReference type="RefSeq" id="WP_251872686.1">
    <property type="nucleotide sequence ID" value="NZ_CP098755.1"/>
</dbReference>